<gene>
    <name evidence="2" type="ORF">NAEGRDRAFT_49720</name>
</gene>
<feature type="domain" description="DUF4116" evidence="1">
    <location>
        <begin position="136"/>
        <end position="182"/>
    </location>
</feature>
<evidence type="ECO:0000313" key="2">
    <source>
        <dbReference type="EMBL" id="EFC43442.1"/>
    </source>
</evidence>
<sequence>MSSLKKQEETLSSSDEEKLLKAFREYSATVSIDTIDGPVEVIKNEYANMVNKVAHEGELMLQILPYYSGLFDYLPSSLKQDNEFRMGAVKISTSYARNFYQIDNVDICKYVLDHTKRKRWDTRNVLMSFSKTVLENEDISKKLAKKFPMFINLCPKLCRDVKLVKIAIENDGRAIRHASRELLRNINNRHLILTAVKNSRKSLYYVLDCIDRSFAKHPILSNAAFMNFKKRWLCHIIPASIEVEMRKLFREEYSQAVKSKGNSYKDPLTHGKSGKALPKEYFEQEYVNFCNEEEQFFKSHFLYCHDNFFGHFSDLSITTTTTFE</sequence>
<dbReference type="Pfam" id="PF13475">
    <property type="entry name" value="DUF4116"/>
    <property type="match status" value="1"/>
</dbReference>
<reference evidence="2 3" key="1">
    <citation type="journal article" date="2010" name="Cell">
        <title>The genome of Naegleria gruberi illuminates early eukaryotic versatility.</title>
        <authorList>
            <person name="Fritz-Laylin L.K."/>
            <person name="Prochnik S.E."/>
            <person name="Ginger M.L."/>
            <person name="Dacks J.B."/>
            <person name="Carpenter M.L."/>
            <person name="Field M.C."/>
            <person name="Kuo A."/>
            <person name="Paredez A."/>
            <person name="Chapman J."/>
            <person name="Pham J."/>
            <person name="Shu S."/>
            <person name="Neupane R."/>
            <person name="Cipriano M."/>
            <person name="Mancuso J."/>
            <person name="Tu H."/>
            <person name="Salamov A."/>
            <person name="Lindquist E."/>
            <person name="Shapiro H."/>
            <person name="Lucas S."/>
            <person name="Grigoriev I.V."/>
            <person name="Cande W.Z."/>
            <person name="Fulton C."/>
            <person name="Rokhsar D.S."/>
            <person name="Dawson S.C."/>
        </authorList>
    </citation>
    <scope>NUCLEOTIDE SEQUENCE [LARGE SCALE GENOMIC DNA]</scope>
    <source>
        <strain evidence="2 3">NEG-M</strain>
    </source>
</reference>
<dbReference type="RefSeq" id="XP_002676186.1">
    <property type="nucleotide sequence ID" value="XM_002676140.1"/>
</dbReference>
<dbReference type="InParanoid" id="D2VI25"/>
<dbReference type="KEGG" id="ngr:NAEGRDRAFT_49720"/>
<organism evidence="3">
    <name type="scientific">Naegleria gruberi</name>
    <name type="common">Amoeba</name>
    <dbReference type="NCBI Taxonomy" id="5762"/>
    <lineage>
        <taxon>Eukaryota</taxon>
        <taxon>Discoba</taxon>
        <taxon>Heterolobosea</taxon>
        <taxon>Tetramitia</taxon>
        <taxon>Eutetramitia</taxon>
        <taxon>Vahlkampfiidae</taxon>
        <taxon>Naegleria</taxon>
    </lineage>
</organism>
<keyword evidence="3" id="KW-1185">Reference proteome</keyword>
<accession>D2VI25</accession>
<evidence type="ECO:0000259" key="1">
    <source>
        <dbReference type="Pfam" id="PF13475"/>
    </source>
</evidence>
<dbReference type="InterPro" id="IPR025197">
    <property type="entry name" value="DUF4116"/>
</dbReference>
<dbReference type="Proteomes" id="UP000006671">
    <property type="component" value="Unassembled WGS sequence"/>
</dbReference>
<name>D2VI25_NAEGR</name>
<dbReference type="VEuPathDB" id="AmoebaDB:NAEGRDRAFT_49720"/>
<dbReference type="EMBL" id="GG738873">
    <property type="protein sequence ID" value="EFC43442.1"/>
    <property type="molecule type" value="Genomic_DNA"/>
</dbReference>
<protein>
    <submittedName>
        <fullName evidence="2">Predicted protein</fullName>
    </submittedName>
</protein>
<proteinExistence type="predicted"/>
<dbReference type="AlphaFoldDB" id="D2VI25"/>
<dbReference type="GeneID" id="8853397"/>
<evidence type="ECO:0000313" key="3">
    <source>
        <dbReference type="Proteomes" id="UP000006671"/>
    </source>
</evidence>